<proteinExistence type="predicted"/>
<reference evidence="1" key="1">
    <citation type="submission" date="2022-07" db="EMBL/GenBank/DDBJ databases">
        <authorList>
            <person name="Macas J."/>
            <person name="Novak P."/>
            <person name="Neumann P."/>
        </authorList>
    </citation>
    <scope>NUCLEOTIDE SEQUENCE</scope>
</reference>
<evidence type="ECO:0000313" key="2">
    <source>
        <dbReference type="Proteomes" id="UP001152484"/>
    </source>
</evidence>
<dbReference type="Proteomes" id="UP001152484">
    <property type="component" value="Unassembled WGS sequence"/>
</dbReference>
<evidence type="ECO:0000313" key="1">
    <source>
        <dbReference type="EMBL" id="CAH9094141.1"/>
    </source>
</evidence>
<organism evidence="1 2">
    <name type="scientific">Cuscuta europaea</name>
    <name type="common">European dodder</name>
    <dbReference type="NCBI Taxonomy" id="41803"/>
    <lineage>
        <taxon>Eukaryota</taxon>
        <taxon>Viridiplantae</taxon>
        <taxon>Streptophyta</taxon>
        <taxon>Embryophyta</taxon>
        <taxon>Tracheophyta</taxon>
        <taxon>Spermatophyta</taxon>
        <taxon>Magnoliopsida</taxon>
        <taxon>eudicotyledons</taxon>
        <taxon>Gunneridae</taxon>
        <taxon>Pentapetalae</taxon>
        <taxon>asterids</taxon>
        <taxon>lamiids</taxon>
        <taxon>Solanales</taxon>
        <taxon>Convolvulaceae</taxon>
        <taxon>Cuscuteae</taxon>
        <taxon>Cuscuta</taxon>
        <taxon>Cuscuta subgen. Cuscuta</taxon>
    </lineage>
</organism>
<comment type="caution">
    <text evidence="1">The sequence shown here is derived from an EMBL/GenBank/DDBJ whole genome shotgun (WGS) entry which is preliminary data.</text>
</comment>
<accession>A0A9P0ZBN3</accession>
<dbReference type="EMBL" id="CAMAPE010000031">
    <property type="protein sequence ID" value="CAH9094141.1"/>
    <property type="molecule type" value="Genomic_DNA"/>
</dbReference>
<name>A0A9P0ZBN3_CUSEU</name>
<keyword evidence="2" id="KW-1185">Reference proteome</keyword>
<protein>
    <submittedName>
        <fullName evidence="1">Uncharacterized protein</fullName>
    </submittedName>
</protein>
<sequence>MANSAIHHNRLY</sequence>
<gene>
    <name evidence="1" type="ORF">CEURO_LOCUS12606</name>
</gene>